<organism evidence="3 4">
    <name type="scientific">Brassica napus</name>
    <name type="common">Rape</name>
    <dbReference type="NCBI Taxonomy" id="3708"/>
    <lineage>
        <taxon>Eukaryota</taxon>
        <taxon>Viridiplantae</taxon>
        <taxon>Streptophyta</taxon>
        <taxon>Embryophyta</taxon>
        <taxon>Tracheophyta</taxon>
        <taxon>Spermatophyta</taxon>
        <taxon>Magnoliopsida</taxon>
        <taxon>eudicotyledons</taxon>
        <taxon>Gunneridae</taxon>
        <taxon>Pentapetalae</taxon>
        <taxon>rosids</taxon>
        <taxon>malvids</taxon>
        <taxon>Brassicales</taxon>
        <taxon>Brassicaceae</taxon>
        <taxon>Brassiceae</taxon>
        <taxon>Brassica</taxon>
    </lineage>
</organism>
<name>A0ABQ7ZDM1_BRANA</name>
<evidence type="ECO:0000256" key="1">
    <source>
        <dbReference type="SAM" id="MobiDB-lite"/>
    </source>
</evidence>
<dbReference type="Pfam" id="PF07734">
    <property type="entry name" value="FBA_1"/>
    <property type="match status" value="1"/>
</dbReference>
<feature type="domain" description="F-box associated beta-propeller type 1" evidence="2">
    <location>
        <begin position="35"/>
        <end position="166"/>
    </location>
</feature>
<accession>A0ABQ7ZDM1</accession>
<comment type="caution">
    <text evidence="3">The sequence shown here is derived from an EMBL/GenBank/DDBJ whole genome shotgun (WGS) entry which is preliminary data.</text>
</comment>
<reference evidence="3 4" key="1">
    <citation type="submission" date="2021-05" db="EMBL/GenBank/DDBJ databases">
        <title>Genome Assembly of Synthetic Allotetraploid Brassica napus Reveals Homoeologous Exchanges between Subgenomes.</title>
        <authorList>
            <person name="Davis J.T."/>
        </authorList>
    </citation>
    <scope>NUCLEOTIDE SEQUENCE [LARGE SCALE GENOMIC DNA]</scope>
    <source>
        <strain evidence="4">cv. Da-Ae</strain>
        <tissue evidence="3">Seedling</tissue>
    </source>
</reference>
<evidence type="ECO:0000313" key="4">
    <source>
        <dbReference type="Proteomes" id="UP000824890"/>
    </source>
</evidence>
<evidence type="ECO:0000259" key="2">
    <source>
        <dbReference type="Pfam" id="PF07734"/>
    </source>
</evidence>
<feature type="compositionally biased region" description="Polar residues" evidence="1">
    <location>
        <begin position="180"/>
        <end position="192"/>
    </location>
</feature>
<dbReference type="NCBIfam" id="TIGR01640">
    <property type="entry name" value="F_box_assoc_1"/>
    <property type="match status" value="1"/>
</dbReference>
<keyword evidence="4" id="KW-1185">Reference proteome</keyword>
<feature type="region of interest" description="Disordered" evidence="1">
    <location>
        <begin position="171"/>
        <end position="205"/>
    </location>
</feature>
<dbReference type="EMBL" id="JAGKQM010000015">
    <property type="protein sequence ID" value="KAH0878329.1"/>
    <property type="molecule type" value="Genomic_DNA"/>
</dbReference>
<protein>
    <recommendedName>
        <fullName evidence="2">F-box associated beta-propeller type 1 domain-containing protein</fullName>
    </recommendedName>
</protein>
<dbReference type="InterPro" id="IPR006527">
    <property type="entry name" value="F-box-assoc_dom_typ1"/>
</dbReference>
<proteinExistence type="predicted"/>
<dbReference type="Proteomes" id="UP000824890">
    <property type="component" value="Unassembled WGS sequence"/>
</dbReference>
<evidence type="ECO:0000313" key="3">
    <source>
        <dbReference type="EMBL" id="KAH0878329.1"/>
    </source>
</evidence>
<gene>
    <name evidence="3" type="ORF">HID58_065723</name>
</gene>
<sequence>MRAVRLTCKDWDTLSKNRSFSKMHIGKLRAVTLVVNENPFIECKGKLNKQNKISQVFHCDGLLLCVLDDDDTKAIVWNPYWCQTRCLEFRYSHRPYRRDMFSYALGYEDKGSCRSYKFLRFIDQCVDYKTRDEFLWYEIYDFDSSLWKTLDITQHWRILCHQPGVYGNNNWRPPWDRDSSSPQDSSAFTEPTAQPDAPISATTNHPGITSAQLAAMTISDHLAKTSTLVATTSGEPSMPDISMIFKTLLGRIDELARGTTSRLDDLAHSHISCNNRINELQSVEIGASRSQQVDITPRLQRVLYNDLPTPMTGSGEQRSIQANDLRAPITNMETTLTGLLHKETQTMCLTITLSVSILQVRVLVLFCVSRLTLKLAVLLTHNEAGPMEFEIWITAGAISLLTRRRKSPWVLKKTTPKLSTLLERLDTIKTEILQIKQPAAGGKRKHQSDLEKQRYDQNMSRLVSLKRGGTITEIIIVTTFLLLHNSLSQ</sequence>
<dbReference type="InterPro" id="IPR017451">
    <property type="entry name" value="F-box-assoc_interact_dom"/>
</dbReference>